<comment type="caution">
    <text evidence="1">The sequence shown here is derived from an EMBL/GenBank/DDBJ whole genome shotgun (WGS) entry which is preliminary data.</text>
</comment>
<sequence>MVVIVDVTPESARTLAEHAVATAATLSAAMTTAVRNSVKIQDSAHLPPGTRSATITALVERGVAGLGTRVGGRYVHFLTDHGNLVREVLIKGADAVLFEATNPMPAAPVMLFLAPGQEEPHDDVTFTAETRACAGALTDSQAQALLECSIGDDGAYHYLTTTDESVAAELVALRLAAPKHHAGLYAGVHPLTAKGSKVHDYLAIAPLLPSILPGGAHHGG</sequence>
<name>A0ABV9SFU5_9PSEU</name>
<reference evidence="2" key="1">
    <citation type="journal article" date="2019" name="Int. J. Syst. Evol. Microbiol.">
        <title>The Global Catalogue of Microorganisms (GCM) 10K type strain sequencing project: providing services to taxonomists for standard genome sequencing and annotation.</title>
        <authorList>
            <consortium name="The Broad Institute Genomics Platform"/>
            <consortium name="The Broad Institute Genome Sequencing Center for Infectious Disease"/>
            <person name="Wu L."/>
            <person name="Ma J."/>
        </authorList>
    </citation>
    <scope>NUCLEOTIDE SEQUENCE [LARGE SCALE GENOMIC DNA]</scope>
    <source>
        <strain evidence="2">ZS-22-S1</strain>
    </source>
</reference>
<dbReference type="EMBL" id="JBHSIS010000027">
    <property type="protein sequence ID" value="MFC4859285.1"/>
    <property type="molecule type" value="Genomic_DNA"/>
</dbReference>
<dbReference type="RefSeq" id="WP_378062250.1">
    <property type="nucleotide sequence ID" value="NZ_JBHSIS010000027.1"/>
</dbReference>
<accession>A0ABV9SFU5</accession>
<gene>
    <name evidence="1" type="ORF">ACFPCV_37805</name>
</gene>
<proteinExistence type="predicted"/>
<evidence type="ECO:0000313" key="1">
    <source>
        <dbReference type="EMBL" id="MFC4859285.1"/>
    </source>
</evidence>
<dbReference type="Proteomes" id="UP001595859">
    <property type="component" value="Unassembled WGS sequence"/>
</dbReference>
<evidence type="ECO:0000313" key="2">
    <source>
        <dbReference type="Proteomes" id="UP001595859"/>
    </source>
</evidence>
<organism evidence="1 2">
    <name type="scientific">Actinophytocola glycyrrhizae</name>
    <dbReference type="NCBI Taxonomy" id="2044873"/>
    <lineage>
        <taxon>Bacteria</taxon>
        <taxon>Bacillati</taxon>
        <taxon>Actinomycetota</taxon>
        <taxon>Actinomycetes</taxon>
        <taxon>Pseudonocardiales</taxon>
        <taxon>Pseudonocardiaceae</taxon>
    </lineage>
</organism>
<protein>
    <submittedName>
        <fullName evidence="1">Uncharacterized protein</fullName>
    </submittedName>
</protein>
<keyword evidence="2" id="KW-1185">Reference proteome</keyword>